<keyword evidence="3" id="KW-1185">Reference proteome</keyword>
<dbReference type="EMBL" id="WHZW01000002">
    <property type="protein sequence ID" value="NEG88680.1"/>
    <property type="molecule type" value="Genomic_DNA"/>
</dbReference>
<organism evidence="2 3">
    <name type="scientific">Bifidobacterium aerophilum</name>
    <dbReference type="NCBI Taxonomy" id="1798155"/>
    <lineage>
        <taxon>Bacteria</taxon>
        <taxon>Bacillati</taxon>
        <taxon>Actinomycetota</taxon>
        <taxon>Actinomycetes</taxon>
        <taxon>Bifidobacteriales</taxon>
        <taxon>Bifidobacteriaceae</taxon>
        <taxon>Bifidobacterium</taxon>
    </lineage>
</organism>
<dbReference type="Proteomes" id="UP000469194">
    <property type="component" value="Unassembled WGS sequence"/>
</dbReference>
<proteinExistence type="predicted"/>
<protein>
    <submittedName>
        <fullName evidence="2">Uncharacterized protein</fullName>
    </submittedName>
</protein>
<comment type="caution">
    <text evidence="2">The sequence shown here is derived from an EMBL/GenBank/DDBJ whole genome shotgun (WGS) entry which is preliminary data.</text>
</comment>
<reference evidence="2 3" key="1">
    <citation type="submission" date="2019-10" db="EMBL/GenBank/DDBJ databases">
        <title>Bifidobacterium from non-human primates.</title>
        <authorList>
            <person name="Modesto M."/>
        </authorList>
    </citation>
    <scope>NUCLEOTIDE SEQUENCE [LARGE SCALE GENOMIC DNA]</scope>
    <source>
        <strain evidence="2 3">TRE17</strain>
    </source>
</reference>
<feature type="region of interest" description="Disordered" evidence="1">
    <location>
        <begin position="139"/>
        <end position="160"/>
    </location>
</feature>
<evidence type="ECO:0000313" key="2">
    <source>
        <dbReference type="EMBL" id="NEG88680.1"/>
    </source>
</evidence>
<dbReference type="AlphaFoldDB" id="A0A6N9Z2L5"/>
<name>A0A6N9Z2L5_9BIFI</name>
<evidence type="ECO:0000256" key="1">
    <source>
        <dbReference type="SAM" id="MobiDB-lite"/>
    </source>
</evidence>
<gene>
    <name evidence="2" type="ORF">GFD25_01390</name>
</gene>
<sequence>MSNKGGKFTEQEVMYLMSRPAVENATVNRITYSDAFKRDCLRRYLDGESPVRLFREAGLPPELVGYKRIERAFSRWKENRDEILDGNDTDQHADMARFAAAAPSGTFDVRDTLIVQQIHRIAELEHQVAALKVVVASKEKTASTDASSEASVPPDTLSGE</sequence>
<evidence type="ECO:0000313" key="3">
    <source>
        <dbReference type="Proteomes" id="UP000469194"/>
    </source>
</evidence>
<accession>A0A6N9Z2L5</accession>